<dbReference type="RefSeq" id="WP_248866619.1">
    <property type="nucleotide sequence ID" value="NZ_CP086322.1"/>
</dbReference>
<accession>A0ABY4MD53</accession>
<dbReference type="Gene3D" id="3.40.50.300">
    <property type="entry name" value="P-loop containing nucleotide triphosphate hydrolases"/>
    <property type="match status" value="1"/>
</dbReference>
<keyword evidence="2" id="KW-1185">Reference proteome</keyword>
<organism evidence="1 2">
    <name type="scientific">Streptomyces halobius</name>
    <dbReference type="NCBI Taxonomy" id="2879846"/>
    <lineage>
        <taxon>Bacteria</taxon>
        <taxon>Bacillati</taxon>
        <taxon>Actinomycetota</taxon>
        <taxon>Actinomycetes</taxon>
        <taxon>Kitasatosporales</taxon>
        <taxon>Streptomycetaceae</taxon>
        <taxon>Streptomyces</taxon>
    </lineage>
</organism>
<name>A0ABY4MD53_9ACTN</name>
<dbReference type="EMBL" id="CP086322">
    <property type="protein sequence ID" value="UQA95706.1"/>
    <property type="molecule type" value="Genomic_DNA"/>
</dbReference>
<protein>
    <recommendedName>
        <fullName evidence="3">Hpr(Ser) kinase/phosphatase</fullName>
    </recommendedName>
</protein>
<sequence>MPLTATRIQADTATVTVASQTAAVTDWSRRYFGPWWNAAAIDAPGPGGIAEGGGLVLADVDPARVDDIIALTREHGRQQTTYANARTVVTCVGEVTYAVQPEERLGYQADGRRLVIVGDQSEPVAVAAARLARELVRGQLLADGWTVLHASAATQNEDTVLTLGGKGAGKTTTALLLARAGWGMLANDRVFARPTPDGLVKVLPWPSAAAIGLGLLDAIGLYDQVRERVLAGGQLHPTQHPKVTQALIDGSREPLWREDGKELKPQFFPDQLSTWLGLSLATSTTAAGLLFPTMNPEAIPALVEDDRALTDADLFTAKTEDRYPDIFNLTPTAAAGAQALTEHLARLPRRSVLLSHDTDANTALLVKTAEEITADLEAQ</sequence>
<dbReference type="Proteomes" id="UP000830115">
    <property type="component" value="Chromosome"/>
</dbReference>
<gene>
    <name evidence="1" type="ORF">K9S39_31020</name>
</gene>
<dbReference type="SUPFAM" id="SSF53795">
    <property type="entry name" value="PEP carboxykinase-like"/>
    <property type="match status" value="1"/>
</dbReference>
<evidence type="ECO:0008006" key="3">
    <source>
        <dbReference type="Google" id="ProtNLM"/>
    </source>
</evidence>
<proteinExistence type="predicted"/>
<evidence type="ECO:0000313" key="1">
    <source>
        <dbReference type="EMBL" id="UQA95706.1"/>
    </source>
</evidence>
<reference evidence="1" key="1">
    <citation type="submission" date="2021-10" db="EMBL/GenBank/DDBJ databases">
        <title>Streptomyces nigrumlapis sp.nov.,an antimicrobial producing actinobacterium isolated from Black Gobi rocks.</title>
        <authorList>
            <person name="Wen Y."/>
            <person name="Zhang W."/>
            <person name="Liu X.G."/>
        </authorList>
    </citation>
    <scope>NUCLEOTIDE SEQUENCE</scope>
    <source>
        <strain evidence="1">ST13-2-2</strain>
    </source>
</reference>
<evidence type="ECO:0000313" key="2">
    <source>
        <dbReference type="Proteomes" id="UP000830115"/>
    </source>
</evidence>
<dbReference type="InterPro" id="IPR027417">
    <property type="entry name" value="P-loop_NTPase"/>
</dbReference>